<evidence type="ECO:0000313" key="3">
    <source>
        <dbReference type="Proteomes" id="UP000516862"/>
    </source>
</evidence>
<dbReference type="Proteomes" id="UP000516862">
    <property type="component" value="Chromosome"/>
</dbReference>
<sequence length="189" mass="21171">MKKIILLVAAVAFSAFVHASSELEDKQNALNMVKQYSGLVSCMSSFEKDPENGRPTTIKDVTTVNYDKKSNEYVFFVLWVGDMGCSGGSGTMSSFVTEVAKHGGDWMPYTIQTDFAFGQDVGINYGYIESIKKITANKFEVISWDHADSKYGGVDGGSNFPANKFKYTLERERFEPWKVTHQALLEQRK</sequence>
<dbReference type="AlphaFoldDB" id="A0A7H2PTE5"/>
<name>A0A7H2PTE5_9GAMM</name>
<feature type="chain" id="PRO_5028950275" evidence="1">
    <location>
        <begin position="20"/>
        <end position="189"/>
    </location>
</feature>
<dbReference type="RefSeq" id="WP_006581815.1">
    <property type="nucleotide sequence ID" value="NZ_BKTM01000159.1"/>
</dbReference>
<evidence type="ECO:0000313" key="2">
    <source>
        <dbReference type="EMBL" id="QNX06128.1"/>
    </source>
</evidence>
<feature type="signal peptide" evidence="1">
    <location>
        <begin position="1"/>
        <end position="19"/>
    </location>
</feature>
<organism evidence="2 3">
    <name type="scientific">Acinetobacter seifertii</name>
    <dbReference type="NCBI Taxonomy" id="1530123"/>
    <lineage>
        <taxon>Bacteria</taxon>
        <taxon>Pseudomonadati</taxon>
        <taxon>Pseudomonadota</taxon>
        <taxon>Gammaproteobacteria</taxon>
        <taxon>Moraxellales</taxon>
        <taxon>Moraxellaceae</taxon>
        <taxon>Acinetobacter</taxon>
        <taxon>Acinetobacter calcoaceticus/baumannii complex</taxon>
    </lineage>
</organism>
<proteinExistence type="predicted"/>
<keyword evidence="1" id="KW-0732">Signal</keyword>
<accession>A0A7H2PTE5</accession>
<reference evidence="3" key="1">
    <citation type="submission" date="2020-09" db="EMBL/GenBank/DDBJ databases">
        <title>Clinical and molecular characterization of Acinetobacter seifertii in Taiwan.</title>
        <authorList>
            <person name="Li L.-H."/>
            <person name="Yang Y.-S."/>
            <person name="Sun J.-R."/>
            <person name="Huang T.-W."/>
            <person name="Huang W.-C."/>
            <person name="Wang Y.-C."/>
            <person name="Kuo T.-H."/>
            <person name="Kuo S.-C."/>
            <person name="Chen T.-L."/>
        </authorList>
    </citation>
    <scope>NUCLEOTIDE SEQUENCE [LARGE SCALE GENOMIC DNA]</scope>
    <source>
        <strain evidence="3">AS73</strain>
    </source>
</reference>
<protein>
    <submittedName>
        <fullName evidence="2">Uncharacterized protein</fullName>
    </submittedName>
</protein>
<evidence type="ECO:0000256" key="1">
    <source>
        <dbReference type="SAM" id="SignalP"/>
    </source>
</evidence>
<dbReference type="EMBL" id="CP061561">
    <property type="protein sequence ID" value="QNX06128.1"/>
    <property type="molecule type" value="Genomic_DNA"/>
</dbReference>
<reference evidence="2 3" key="2">
    <citation type="submission" date="2020-09" db="EMBL/GenBank/DDBJ databases">
        <authorList>
            <person name="Chen F.-J."/>
            <person name="Lee Y.-T."/>
        </authorList>
    </citation>
    <scope>NUCLEOTIDE SEQUENCE [LARGE SCALE GENOMIC DNA]</scope>
    <source>
        <strain evidence="2 3">AS73</strain>
    </source>
</reference>
<gene>
    <name evidence="2" type="ORF">IC796_04095</name>
</gene>